<dbReference type="Proteomes" id="UP001280121">
    <property type="component" value="Unassembled WGS sequence"/>
</dbReference>
<proteinExistence type="predicted"/>
<name>A0AAD9U518_9ROSI</name>
<keyword evidence="3" id="KW-1185">Reference proteome</keyword>
<feature type="compositionally biased region" description="Basic and acidic residues" evidence="1">
    <location>
        <begin position="48"/>
        <end position="69"/>
    </location>
</feature>
<evidence type="ECO:0000313" key="2">
    <source>
        <dbReference type="EMBL" id="KAK2647698.1"/>
    </source>
</evidence>
<dbReference type="EMBL" id="JANJYI010000005">
    <property type="protein sequence ID" value="KAK2647698.1"/>
    <property type="molecule type" value="Genomic_DNA"/>
</dbReference>
<dbReference type="PANTHER" id="PTHR33710">
    <property type="entry name" value="BNAC02G09200D PROTEIN"/>
    <property type="match status" value="1"/>
</dbReference>
<feature type="region of interest" description="Disordered" evidence="1">
    <location>
        <begin position="1"/>
        <end position="84"/>
    </location>
</feature>
<accession>A0AAD9U518</accession>
<feature type="compositionally biased region" description="Polar residues" evidence="1">
    <location>
        <begin position="28"/>
        <end position="39"/>
    </location>
</feature>
<evidence type="ECO:0000313" key="3">
    <source>
        <dbReference type="Proteomes" id="UP001280121"/>
    </source>
</evidence>
<feature type="compositionally biased region" description="Polar residues" evidence="1">
    <location>
        <begin position="70"/>
        <end position="79"/>
    </location>
</feature>
<protein>
    <submittedName>
        <fullName evidence="2">Uncharacterized protein</fullName>
    </submittedName>
</protein>
<dbReference type="AlphaFoldDB" id="A0AAD9U518"/>
<dbReference type="Gene3D" id="3.60.10.10">
    <property type="entry name" value="Endonuclease/exonuclease/phosphatase"/>
    <property type="match status" value="1"/>
</dbReference>
<sequence length="309" mass="35544">MSGEEVGPNQFLSDDKSDSSIETKGGSVDQQGSVSNQEYNKSKRYWKIKGESSGKGNEIRGSEEREHNGKNSTSTQPAQTKGLLEDTKIQINEEGGLRKKWCAVSDFREAVEDYNLEDMGFTGPKFTWSNKREGASSIAERLDRGLCNDQWKGMFPNYRVKHLDFWGSDHRPMILELFASVKNRVNGLPRNGRRFFFEECWSDEKDCKDTVSSSWSGNDDCGSSMVAVLKNIKVCRNGLGEWNGRKRAELHKEIFLKRKELRLANKTDIPTSWKRIAIIEEKLDVALHTEERYWKQRARMDWLKNGDRN</sequence>
<comment type="caution">
    <text evidence="2">The sequence shown here is derived from an EMBL/GenBank/DDBJ whole genome shotgun (WGS) entry which is preliminary data.</text>
</comment>
<dbReference type="SUPFAM" id="SSF56219">
    <property type="entry name" value="DNase I-like"/>
    <property type="match status" value="1"/>
</dbReference>
<evidence type="ECO:0000256" key="1">
    <source>
        <dbReference type="SAM" id="MobiDB-lite"/>
    </source>
</evidence>
<dbReference type="InterPro" id="IPR036691">
    <property type="entry name" value="Endo/exonu/phosph_ase_sf"/>
</dbReference>
<dbReference type="PANTHER" id="PTHR33710:SF62">
    <property type="entry name" value="DUF4283 DOMAIN PROTEIN"/>
    <property type="match status" value="1"/>
</dbReference>
<gene>
    <name evidence="2" type="ORF">Ddye_015187</name>
</gene>
<organism evidence="2 3">
    <name type="scientific">Dipteronia dyeriana</name>
    <dbReference type="NCBI Taxonomy" id="168575"/>
    <lineage>
        <taxon>Eukaryota</taxon>
        <taxon>Viridiplantae</taxon>
        <taxon>Streptophyta</taxon>
        <taxon>Embryophyta</taxon>
        <taxon>Tracheophyta</taxon>
        <taxon>Spermatophyta</taxon>
        <taxon>Magnoliopsida</taxon>
        <taxon>eudicotyledons</taxon>
        <taxon>Gunneridae</taxon>
        <taxon>Pentapetalae</taxon>
        <taxon>rosids</taxon>
        <taxon>malvids</taxon>
        <taxon>Sapindales</taxon>
        <taxon>Sapindaceae</taxon>
        <taxon>Hippocastanoideae</taxon>
        <taxon>Acereae</taxon>
        <taxon>Dipteronia</taxon>
    </lineage>
</organism>
<reference evidence="2" key="1">
    <citation type="journal article" date="2023" name="Plant J.">
        <title>Genome sequences and population genomics provide insights into the demographic history, inbreeding, and mutation load of two 'living fossil' tree species of Dipteronia.</title>
        <authorList>
            <person name="Feng Y."/>
            <person name="Comes H.P."/>
            <person name="Chen J."/>
            <person name="Zhu S."/>
            <person name="Lu R."/>
            <person name="Zhang X."/>
            <person name="Li P."/>
            <person name="Qiu J."/>
            <person name="Olsen K.M."/>
            <person name="Qiu Y."/>
        </authorList>
    </citation>
    <scope>NUCLEOTIDE SEQUENCE</scope>
    <source>
        <strain evidence="2">KIB01</strain>
    </source>
</reference>